<proteinExistence type="predicted"/>
<protein>
    <submittedName>
        <fullName evidence="2">Uncharacterized protein</fullName>
    </submittedName>
</protein>
<keyword evidence="1" id="KW-1133">Transmembrane helix</keyword>
<dbReference type="EMBL" id="JAWWNJ010000001">
    <property type="protein sequence ID" value="KAK7063687.1"/>
    <property type="molecule type" value="Genomic_DNA"/>
</dbReference>
<accession>A0AAW0EHZ8</accession>
<keyword evidence="3" id="KW-1185">Reference proteome</keyword>
<feature type="transmembrane region" description="Helical" evidence="1">
    <location>
        <begin position="63"/>
        <end position="84"/>
    </location>
</feature>
<evidence type="ECO:0000256" key="1">
    <source>
        <dbReference type="SAM" id="Phobius"/>
    </source>
</evidence>
<dbReference type="Proteomes" id="UP001362999">
    <property type="component" value="Unassembled WGS sequence"/>
</dbReference>
<dbReference type="AlphaFoldDB" id="A0AAW0EHZ8"/>
<keyword evidence="1" id="KW-0812">Transmembrane</keyword>
<evidence type="ECO:0000313" key="2">
    <source>
        <dbReference type="EMBL" id="KAK7063687.1"/>
    </source>
</evidence>
<keyword evidence="1" id="KW-0472">Membrane</keyword>
<organism evidence="2 3">
    <name type="scientific">Favolaschia claudopus</name>
    <dbReference type="NCBI Taxonomy" id="2862362"/>
    <lineage>
        <taxon>Eukaryota</taxon>
        <taxon>Fungi</taxon>
        <taxon>Dikarya</taxon>
        <taxon>Basidiomycota</taxon>
        <taxon>Agaricomycotina</taxon>
        <taxon>Agaricomycetes</taxon>
        <taxon>Agaricomycetidae</taxon>
        <taxon>Agaricales</taxon>
        <taxon>Marasmiineae</taxon>
        <taxon>Mycenaceae</taxon>
        <taxon>Favolaschia</taxon>
    </lineage>
</organism>
<name>A0AAW0EHZ8_9AGAR</name>
<reference evidence="2 3" key="1">
    <citation type="journal article" date="2024" name="J Genomics">
        <title>Draft genome sequencing and assembly of Favolaschia claudopus CIRM-BRFM 2984 isolated from oak limbs.</title>
        <authorList>
            <person name="Navarro D."/>
            <person name="Drula E."/>
            <person name="Chaduli D."/>
            <person name="Cazenave R."/>
            <person name="Ahrendt S."/>
            <person name="Wang J."/>
            <person name="Lipzen A."/>
            <person name="Daum C."/>
            <person name="Barry K."/>
            <person name="Grigoriev I.V."/>
            <person name="Favel A."/>
            <person name="Rosso M.N."/>
            <person name="Martin F."/>
        </authorList>
    </citation>
    <scope>NUCLEOTIDE SEQUENCE [LARGE SCALE GENOMIC DNA]</scope>
    <source>
        <strain evidence="2 3">CIRM-BRFM 2984</strain>
    </source>
</reference>
<comment type="caution">
    <text evidence="2">The sequence shown here is derived from an EMBL/GenBank/DDBJ whole genome shotgun (WGS) entry which is preliminary data.</text>
</comment>
<evidence type="ECO:0000313" key="3">
    <source>
        <dbReference type="Proteomes" id="UP001362999"/>
    </source>
</evidence>
<sequence>MQITPTLSPSTTIFTIATSYSLFTTAGHVTSTPVPVLSTSVMMVPITPTQTSKASKHSLSTSMSVGIAIAGVAVFLVGVLIYIVRWRRKLRRRAFLRLGEEF</sequence>
<gene>
    <name evidence="2" type="ORF">R3P38DRAFT_2819779</name>
</gene>